<evidence type="ECO:0000313" key="1">
    <source>
        <dbReference type="EMBL" id="AKU99518.1"/>
    </source>
</evidence>
<dbReference type="PATRIC" id="fig|1391654.3.peg.6268"/>
<dbReference type="AlphaFoldDB" id="A0A0K1Q156"/>
<evidence type="ECO:0000313" key="2">
    <source>
        <dbReference type="Proteomes" id="UP000064967"/>
    </source>
</evidence>
<dbReference type="Proteomes" id="UP000064967">
    <property type="component" value="Chromosome"/>
</dbReference>
<dbReference type="OrthoDB" id="620680at2"/>
<protein>
    <submittedName>
        <fullName evidence="1">Uncharacterized protein</fullName>
    </submittedName>
</protein>
<organism evidence="1 2">
    <name type="scientific">Labilithrix luteola</name>
    <dbReference type="NCBI Taxonomy" id="1391654"/>
    <lineage>
        <taxon>Bacteria</taxon>
        <taxon>Pseudomonadati</taxon>
        <taxon>Myxococcota</taxon>
        <taxon>Polyangia</taxon>
        <taxon>Polyangiales</taxon>
        <taxon>Labilitrichaceae</taxon>
        <taxon>Labilithrix</taxon>
    </lineage>
</organism>
<reference evidence="1 2" key="1">
    <citation type="submission" date="2015-08" db="EMBL/GenBank/DDBJ databases">
        <authorList>
            <person name="Babu N.S."/>
            <person name="Beckwith C.J."/>
            <person name="Beseler K.G."/>
            <person name="Brison A."/>
            <person name="Carone J.V."/>
            <person name="Caskin T.P."/>
            <person name="Diamond M."/>
            <person name="Durham M.E."/>
            <person name="Foxe J.M."/>
            <person name="Go M."/>
            <person name="Henderson B.A."/>
            <person name="Jones I.B."/>
            <person name="McGettigan J.A."/>
            <person name="Micheletti S.J."/>
            <person name="Nasrallah M.E."/>
            <person name="Ortiz D."/>
            <person name="Piller C.R."/>
            <person name="Privatt S.R."/>
            <person name="Schneider S.L."/>
            <person name="Sharp S."/>
            <person name="Smith T.C."/>
            <person name="Stanton J.D."/>
            <person name="Ullery H.E."/>
            <person name="Wilson R.J."/>
            <person name="Serrano M.G."/>
            <person name="Buck G."/>
            <person name="Lee V."/>
            <person name="Wang Y."/>
            <person name="Carvalho R."/>
            <person name="Voegtly L."/>
            <person name="Shi R."/>
            <person name="Duckworth R."/>
            <person name="Johnson A."/>
            <person name="Loviza R."/>
            <person name="Walstead R."/>
            <person name="Shah Z."/>
            <person name="Kiflezghi M."/>
            <person name="Wade K."/>
            <person name="Ball S.L."/>
            <person name="Bradley K.W."/>
            <person name="Asai D.J."/>
            <person name="Bowman C.A."/>
            <person name="Russell D.A."/>
            <person name="Pope W.H."/>
            <person name="Jacobs-Sera D."/>
            <person name="Hendrix R.W."/>
            <person name="Hatfull G.F."/>
        </authorList>
    </citation>
    <scope>NUCLEOTIDE SEQUENCE [LARGE SCALE GENOMIC DNA]</scope>
    <source>
        <strain evidence="1 2">DSM 27648</strain>
    </source>
</reference>
<name>A0A0K1Q156_9BACT</name>
<dbReference type="STRING" id="1391654.AKJ09_06182"/>
<dbReference type="KEGG" id="llu:AKJ09_06182"/>
<sequence>MIQQLIQRMMGLAPGMSKEAAATQVLSADPFDLMLHMEQVWNAFAPTSQGARTKLLATGAFNTYAPAPNGIPAWDHLGYSYVLENSRAVQIFRRVLREYRSGEGLGIPTIETQRWLDATEALLFGAANPMSPWLSTSAIRPDSESVRRNAYWRFFGLDLAFGTEDNRPPTYDKANAANMGFVGLFEELLFELWQAITNVRNMSGVNASDDDRIYRIAQELQFVLRSRRQQQMLAREELAAATVLGWIELTLSADTSVVTDLKATATNAADRLRLIGERVGLAAHSRSAALFAMCSDLSLLLRTIEAGLVSEPGLAWVLYLTVPPSTSALAQPLGNETRRLITEWAAATGKDLKVRAKPVEVNRRQLAALTAAAAR</sequence>
<dbReference type="EMBL" id="CP012333">
    <property type="protein sequence ID" value="AKU99518.1"/>
    <property type="molecule type" value="Genomic_DNA"/>
</dbReference>
<gene>
    <name evidence="1" type="ORF">AKJ09_06182</name>
</gene>
<keyword evidence="2" id="KW-1185">Reference proteome</keyword>
<proteinExistence type="predicted"/>
<dbReference type="RefSeq" id="WP_146650962.1">
    <property type="nucleotide sequence ID" value="NZ_CP012333.1"/>
</dbReference>
<accession>A0A0K1Q156</accession>